<sequence length="156" mass="16449">MADVGGQALHGPMDIAFIAGFGPIGTADSASHDFWAGALGIPFHENAPGYFHTEDVAGAKAFAIWPLSQAAEATFGTTEWPGDRPRPQAWIEFDVVSPAAVADAVEELRAAGHEILVGAHDEPWGQTTSRLMSPEGLLVGVSYTPWMHEQADPTAG</sequence>
<protein>
    <submittedName>
        <fullName evidence="2">Glyoxalase/bleomycin resistance/dioxygenase family protein</fullName>
    </submittedName>
</protein>
<reference evidence="2 3" key="1">
    <citation type="journal article" date="2019" name="Int. J. Syst. Evol. Microbiol.">
        <title>The Global Catalogue of Microorganisms (GCM) 10K type strain sequencing project: providing services to taxonomists for standard genome sequencing and annotation.</title>
        <authorList>
            <consortium name="The Broad Institute Genomics Platform"/>
            <consortium name="The Broad Institute Genome Sequencing Center for Infectious Disease"/>
            <person name="Wu L."/>
            <person name="Ma J."/>
        </authorList>
    </citation>
    <scope>NUCLEOTIDE SEQUENCE [LARGE SCALE GENOMIC DNA]</scope>
    <source>
        <strain evidence="2 3">JCM 13584</strain>
    </source>
</reference>
<feature type="domain" description="Glyoxalase/fosfomycin resistance/dioxygenase" evidence="1">
    <location>
        <begin position="30"/>
        <end position="139"/>
    </location>
</feature>
<evidence type="ECO:0000313" key="2">
    <source>
        <dbReference type="EMBL" id="GAA1956039.1"/>
    </source>
</evidence>
<comment type="caution">
    <text evidence="2">The sequence shown here is derived from an EMBL/GenBank/DDBJ whole genome shotgun (WGS) entry which is preliminary data.</text>
</comment>
<proteinExistence type="predicted"/>
<dbReference type="SUPFAM" id="SSF54593">
    <property type="entry name" value="Glyoxalase/Bleomycin resistance protein/Dihydroxybiphenyl dioxygenase"/>
    <property type="match status" value="1"/>
</dbReference>
<dbReference type="Pfam" id="PF00903">
    <property type="entry name" value="Glyoxalase"/>
    <property type="match status" value="1"/>
</dbReference>
<dbReference type="InterPro" id="IPR029068">
    <property type="entry name" value="Glyas_Bleomycin-R_OHBP_Dase"/>
</dbReference>
<dbReference type="Gene3D" id="3.10.180.10">
    <property type="entry name" value="2,3-Dihydroxybiphenyl 1,2-Dioxygenase, domain 1"/>
    <property type="match status" value="1"/>
</dbReference>
<keyword evidence="3" id="KW-1185">Reference proteome</keyword>
<evidence type="ECO:0000259" key="1">
    <source>
        <dbReference type="Pfam" id="PF00903"/>
    </source>
</evidence>
<organism evidence="2 3">
    <name type="scientific">Agromyces allii</name>
    <dbReference type="NCBI Taxonomy" id="393607"/>
    <lineage>
        <taxon>Bacteria</taxon>
        <taxon>Bacillati</taxon>
        <taxon>Actinomycetota</taxon>
        <taxon>Actinomycetes</taxon>
        <taxon>Micrococcales</taxon>
        <taxon>Microbacteriaceae</taxon>
        <taxon>Agromyces</taxon>
    </lineage>
</organism>
<evidence type="ECO:0000313" key="3">
    <source>
        <dbReference type="Proteomes" id="UP001499954"/>
    </source>
</evidence>
<accession>A0ABN2QPF6</accession>
<dbReference type="Proteomes" id="UP001499954">
    <property type="component" value="Unassembled WGS sequence"/>
</dbReference>
<gene>
    <name evidence="2" type="ORF">GCM10009717_22590</name>
</gene>
<name>A0ABN2QPF6_9MICO</name>
<dbReference type="EMBL" id="BAAAMK010000004">
    <property type="protein sequence ID" value="GAA1956039.1"/>
    <property type="molecule type" value="Genomic_DNA"/>
</dbReference>
<dbReference type="InterPro" id="IPR004360">
    <property type="entry name" value="Glyas_Fos-R_dOase_dom"/>
</dbReference>